<evidence type="ECO:0000256" key="1">
    <source>
        <dbReference type="SAM" id="SignalP"/>
    </source>
</evidence>
<evidence type="ECO:0000259" key="2">
    <source>
        <dbReference type="Pfam" id="PF13472"/>
    </source>
</evidence>
<dbReference type="EMBL" id="JBHULV010000008">
    <property type="protein sequence ID" value="MFD2730390.1"/>
    <property type="molecule type" value="Genomic_DNA"/>
</dbReference>
<keyword evidence="1" id="KW-0732">Signal</keyword>
<dbReference type="InterPro" id="IPR013830">
    <property type="entry name" value="SGNH_hydro"/>
</dbReference>
<dbReference type="Proteomes" id="UP001597546">
    <property type="component" value="Unassembled WGS sequence"/>
</dbReference>
<dbReference type="Pfam" id="PF13472">
    <property type="entry name" value="Lipase_GDSL_2"/>
    <property type="match status" value="1"/>
</dbReference>
<organism evidence="3 4">
    <name type="scientific">Pedobacter alpinus</name>
    <dbReference type="NCBI Taxonomy" id="1590643"/>
    <lineage>
        <taxon>Bacteria</taxon>
        <taxon>Pseudomonadati</taxon>
        <taxon>Bacteroidota</taxon>
        <taxon>Sphingobacteriia</taxon>
        <taxon>Sphingobacteriales</taxon>
        <taxon>Sphingobacteriaceae</taxon>
        <taxon>Pedobacter</taxon>
    </lineage>
</organism>
<feature type="chain" id="PRO_5047306032" evidence="1">
    <location>
        <begin position="20"/>
        <end position="219"/>
    </location>
</feature>
<feature type="domain" description="SGNH hydrolase-type esterase" evidence="2">
    <location>
        <begin position="61"/>
        <end position="206"/>
    </location>
</feature>
<dbReference type="Gene3D" id="3.40.50.1110">
    <property type="entry name" value="SGNH hydrolase"/>
    <property type="match status" value="1"/>
</dbReference>
<dbReference type="RefSeq" id="WP_379040877.1">
    <property type="nucleotide sequence ID" value="NZ_JBHSKW010000005.1"/>
</dbReference>
<evidence type="ECO:0000313" key="4">
    <source>
        <dbReference type="Proteomes" id="UP001597546"/>
    </source>
</evidence>
<accession>A0ABW5TM81</accession>
<proteinExistence type="predicted"/>
<dbReference type="PANTHER" id="PTHR30383:SF5">
    <property type="entry name" value="SGNH HYDROLASE-TYPE ESTERASE DOMAIN-CONTAINING PROTEIN"/>
    <property type="match status" value="1"/>
</dbReference>
<gene>
    <name evidence="3" type="ORF">ACFSSE_01610</name>
</gene>
<dbReference type="InterPro" id="IPR051532">
    <property type="entry name" value="Ester_Hydrolysis_Enzymes"/>
</dbReference>
<name>A0ABW5TM81_9SPHI</name>
<protein>
    <submittedName>
        <fullName evidence="3">GDSL-type esterase/lipase family protein</fullName>
    </submittedName>
</protein>
<evidence type="ECO:0000313" key="3">
    <source>
        <dbReference type="EMBL" id="MFD2730390.1"/>
    </source>
</evidence>
<sequence>MKKINLLIMLLFVAFLSEAQVKHRFDNAMVDFKKLDQQNKTPKGGILFIGSSSFTFWKALENTFASYQPINRGFGGSTLAEVIHYADDILYPYQPRQVVIYCGENDIAEGNSPEITVDRFKILFNLTRKHLPNALISFVSMKPSVAREKMMPEFSYTNQLIERFMAAQPNTSYINVYDAMLQENGKPLTDIFVADNLHMNAKGYDIWIKIITPYLLKNN</sequence>
<dbReference type="InterPro" id="IPR036514">
    <property type="entry name" value="SGNH_hydro_sf"/>
</dbReference>
<comment type="caution">
    <text evidence="3">The sequence shown here is derived from an EMBL/GenBank/DDBJ whole genome shotgun (WGS) entry which is preliminary data.</text>
</comment>
<dbReference type="PANTHER" id="PTHR30383">
    <property type="entry name" value="THIOESTERASE 1/PROTEASE 1/LYSOPHOSPHOLIPASE L1"/>
    <property type="match status" value="1"/>
</dbReference>
<reference evidence="4" key="1">
    <citation type="journal article" date="2019" name="Int. J. Syst. Evol. Microbiol.">
        <title>The Global Catalogue of Microorganisms (GCM) 10K type strain sequencing project: providing services to taxonomists for standard genome sequencing and annotation.</title>
        <authorList>
            <consortium name="The Broad Institute Genomics Platform"/>
            <consortium name="The Broad Institute Genome Sequencing Center for Infectious Disease"/>
            <person name="Wu L."/>
            <person name="Ma J."/>
        </authorList>
    </citation>
    <scope>NUCLEOTIDE SEQUENCE [LARGE SCALE GENOMIC DNA]</scope>
    <source>
        <strain evidence="4">KCTC 42456</strain>
    </source>
</reference>
<feature type="signal peptide" evidence="1">
    <location>
        <begin position="1"/>
        <end position="19"/>
    </location>
</feature>
<dbReference type="SUPFAM" id="SSF52266">
    <property type="entry name" value="SGNH hydrolase"/>
    <property type="match status" value="1"/>
</dbReference>
<keyword evidence="4" id="KW-1185">Reference proteome</keyword>